<comment type="caution">
    <text evidence="1">The sequence shown here is derived from an EMBL/GenBank/DDBJ whole genome shotgun (WGS) entry which is preliminary data.</text>
</comment>
<dbReference type="EMBL" id="JADOGI010000170">
    <property type="protein sequence ID" value="MBF8191661.1"/>
    <property type="molecule type" value="Genomic_DNA"/>
</dbReference>
<dbReference type="AlphaFoldDB" id="A0A931F519"/>
<gene>
    <name evidence="1" type="ORF">ITP53_39405</name>
</gene>
<organism evidence="1 2">
    <name type="scientific">Nonomuraea cypriaca</name>
    <dbReference type="NCBI Taxonomy" id="1187855"/>
    <lineage>
        <taxon>Bacteria</taxon>
        <taxon>Bacillati</taxon>
        <taxon>Actinomycetota</taxon>
        <taxon>Actinomycetes</taxon>
        <taxon>Streptosporangiales</taxon>
        <taxon>Streptosporangiaceae</taxon>
        <taxon>Nonomuraea</taxon>
    </lineage>
</organism>
<keyword evidence="2" id="KW-1185">Reference proteome</keyword>
<evidence type="ECO:0008006" key="3">
    <source>
        <dbReference type="Google" id="ProtNLM"/>
    </source>
</evidence>
<protein>
    <recommendedName>
        <fullName evidence="3">Head-to-tail stopper</fullName>
    </recommendedName>
</protein>
<reference evidence="1" key="1">
    <citation type="submission" date="2020-11" db="EMBL/GenBank/DDBJ databases">
        <title>Whole-genome analyses of Nonomuraea sp. K274.</title>
        <authorList>
            <person name="Veyisoglu A."/>
        </authorList>
    </citation>
    <scope>NUCLEOTIDE SEQUENCE</scope>
    <source>
        <strain evidence="1">K274</strain>
    </source>
</reference>
<sequence length="104" mass="11135">MGSIPAWLLRHTVHIEPFEGDGPYGPEYGEQTTVACFVDDRLQKILNAEGAEIVARGVLYMPLDTVSPVGSRVTVNGRAALVLAALRRDGGGLPTPDHLEVALQ</sequence>
<dbReference type="RefSeq" id="WP_195900568.1">
    <property type="nucleotide sequence ID" value="NZ_JADOGI010000170.1"/>
</dbReference>
<name>A0A931F519_9ACTN</name>
<evidence type="ECO:0000313" key="2">
    <source>
        <dbReference type="Proteomes" id="UP000605361"/>
    </source>
</evidence>
<proteinExistence type="predicted"/>
<evidence type="ECO:0000313" key="1">
    <source>
        <dbReference type="EMBL" id="MBF8191661.1"/>
    </source>
</evidence>
<accession>A0A931F519</accession>
<dbReference type="Proteomes" id="UP000605361">
    <property type="component" value="Unassembled WGS sequence"/>
</dbReference>